<gene>
    <name evidence="1" type="ORF">MNEG_11002</name>
</gene>
<proteinExistence type="predicted"/>
<name>A0A0D2LZY2_9CHLO</name>
<dbReference type="KEGG" id="mng:MNEG_11002"/>
<sequence>MVAAGLPALGWSYEDLIAFLLVERLWQLQTKRPEVLAHFMPAGSNGDELIRALPCRIASVLGATPAPAAPLEVRELRKALSAALVRASSLQLREEGAVEGAGRFSGGSFTGGGFPFARTCDLGAASFTYA</sequence>
<protein>
    <submittedName>
        <fullName evidence="1">Uncharacterized protein</fullName>
    </submittedName>
</protein>
<reference evidence="1 2" key="1">
    <citation type="journal article" date="2013" name="BMC Genomics">
        <title>Reconstruction of the lipid metabolism for the microalga Monoraphidium neglectum from its genome sequence reveals characteristics suitable for biofuel production.</title>
        <authorList>
            <person name="Bogen C."/>
            <person name="Al-Dilaimi A."/>
            <person name="Albersmeier A."/>
            <person name="Wichmann J."/>
            <person name="Grundmann M."/>
            <person name="Rupp O."/>
            <person name="Lauersen K.J."/>
            <person name="Blifernez-Klassen O."/>
            <person name="Kalinowski J."/>
            <person name="Goesmann A."/>
            <person name="Mussgnug J.H."/>
            <person name="Kruse O."/>
        </authorList>
    </citation>
    <scope>NUCLEOTIDE SEQUENCE [LARGE SCALE GENOMIC DNA]</scope>
    <source>
        <strain evidence="1 2">SAG 48.87</strain>
    </source>
</reference>
<evidence type="ECO:0000313" key="2">
    <source>
        <dbReference type="Proteomes" id="UP000054498"/>
    </source>
</evidence>
<dbReference type="GeneID" id="25728221"/>
<dbReference type="EMBL" id="KK102771">
    <property type="protein sequence ID" value="KIY96959.1"/>
    <property type="molecule type" value="Genomic_DNA"/>
</dbReference>
<organism evidence="1 2">
    <name type="scientific">Monoraphidium neglectum</name>
    <dbReference type="NCBI Taxonomy" id="145388"/>
    <lineage>
        <taxon>Eukaryota</taxon>
        <taxon>Viridiplantae</taxon>
        <taxon>Chlorophyta</taxon>
        <taxon>core chlorophytes</taxon>
        <taxon>Chlorophyceae</taxon>
        <taxon>CS clade</taxon>
        <taxon>Sphaeropleales</taxon>
        <taxon>Selenastraceae</taxon>
        <taxon>Monoraphidium</taxon>
    </lineage>
</organism>
<keyword evidence="2" id="KW-1185">Reference proteome</keyword>
<accession>A0A0D2LZY2</accession>
<evidence type="ECO:0000313" key="1">
    <source>
        <dbReference type="EMBL" id="KIY96959.1"/>
    </source>
</evidence>
<dbReference type="AlphaFoldDB" id="A0A0D2LZY2"/>
<dbReference type="Proteomes" id="UP000054498">
    <property type="component" value="Unassembled WGS sequence"/>
</dbReference>
<dbReference type="RefSeq" id="XP_013895979.1">
    <property type="nucleotide sequence ID" value="XM_014040525.1"/>
</dbReference>